<dbReference type="EMBL" id="BART01001546">
    <property type="protein sequence ID" value="GAG70714.1"/>
    <property type="molecule type" value="Genomic_DNA"/>
</dbReference>
<evidence type="ECO:0000313" key="6">
    <source>
        <dbReference type="EMBL" id="GAG70714.1"/>
    </source>
</evidence>
<gene>
    <name evidence="6" type="ORF">S01H4_05360</name>
</gene>
<dbReference type="GO" id="GO:0019239">
    <property type="term" value="F:deaminase activity"/>
    <property type="evidence" value="ECO:0007669"/>
    <property type="project" value="InterPro"/>
</dbReference>
<dbReference type="Gene3D" id="3.20.20.140">
    <property type="entry name" value="Metal-dependent hydrolases"/>
    <property type="match status" value="1"/>
</dbReference>
<evidence type="ECO:0000256" key="2">
    <source>
        <dbReference type="ARBA" id="ARBA00022723"/>
    </source>
</evidence>
<feature type="domain" description="Adenosine deaminase" evidence="5">
    <location>
        <begin position="23"/>
        <end position="299"/>
    </location>
</feature>
<dbReference type="InterPro" id="IPR006330">
    <property type="entry name" value="Ado/ade_deaminase"/>
</dbReference>
<keyword evidence="4" id="KW-0862">Zinc</keyword>
<dbReference type="AlphaFoldDB" id="X0ZMS4"/>
<comment type="cofactor">
    <cofactor evidence="1">
        <name>Zn(2+)</name>
        <dbReference type="ChEBI" id="CHEBI:29105"/>
    </cofactor>
</comment>
<sequence length="318" mass="36705">FIQRRGDNKLIKNLEDLKKRLVYSNFTQFIKVWLWKNSFITEYKDFEELAYQVLQSLSQQNVKYVEAFYSPRDFTFRNKKLSICGITESLIKGKKKAFDDFGIRSELIVDIVRDYGPRVGIGLIKELSGYLGRGLIGIGLGGSEKLFPAGLFAKVYQEARDRGFRLAAHAGEAVGAKSIWAALNELGAERIGHGLRAYEDPQLINYLGEKQIPLEMCVVSNIKTQVCKSFKEHPVRNYFKEGLMVTINSDDPTMFDTSITNEYLVLIQKFGFSLEEIRKVNFNSIQASFMTDREKDIMKETFNQEWKRLTSKYFKKQK</sequence>
<organism evidence="6">
    <name type="scientific">marine sediment metagenome</name>
    <dbReference type="NCBI Taxonomy" id="412755"/>
    <lineage>
        <taxon>unclassified sequences</taxon>
        <taxon>metagenomes</taxon>
        <taxon>ecological metagenomes</taxon>
    </lineage>
</organism>
<dbReference type="NCBIfam" id="TIGR01430">
    <property type="entry name" value="aden_deam"/>
    <property type="match status" value="1"/>
</dbReference>
<evidence type="ECO:0000256" key="4">
    <source>
        <dbReference type="ARBA" id="ARBA00022833"/>
    </source>
</evidence>
<dbReference type="PANTHER" id="PTHR43114">
    <property type="entry name" value="ADENINE DEAMINASE"/>
    <property type="match status" value="1"/>
</dbReference>
<accession>X0ZMS4</accession>
<evidence type="ECO:0000256" key="1">
    <source>
        <dbReference type="ARBA" id="ARBA00001947"/>
    </source>
</evidence>
<keyword evidence="2" id="KW-0479">Metal-binding</keyword>
<dbReference type="Pfam" id="PF00962">
    <property type="entry name" value="A_deaminase"/>
    <property type="match status" value="1"/>
</dbReference>
<dbReference type="SUPFAM" id="SSF51556">
    <property type="entry name" value="Metallo-dependent hydrolases"/>
    <property type="match status" value="1"/>
</dbReference>
<dbReference type="PANTHER" id="PTHR43114:SF6">
    <property type="entry name" value="ADENINE DEAMINASE"/>
    <property type="match status" value="1"/>
</dbReference>
<protein>
    <recommendedName>
        <fullName evidence="5">Adenosine deaminase domain-containing protein</fullName>
    </recommendedName>
</protein>
<comment type="caution">
    <text evidence="6">The sequence shown here is derived from an EMBL/GenBank/DDBJ whole genome shotgun (WGS) entry which is preliminary data.</text>
</comment>
<reference evidence="6" key="1">
    <citation type="journal article" date="2014" name="Front. Microbiol.">
        <title>High frequency of phylogenetically diverse reductive dehalogenase-homologous genes in deep subseafloor sedimentary metagenomes.</title>
        <authorList>
            <person name="Kawai M."/>
            <person name="Futagami T."/>
            <person name="Toyoda A."/>
            <person name="Takaki Y."/>
            <person name="Nishi S."/>
            <person name="Hori S."/>
            <person name="Arai W."/>
            <person name="Tsubouchi T."/>
            <person name="Morono Y."/>
            <person name="Uchiyama I."/>
            <person name="Ito T."/>
            <person name="Fujiyama A."/>
            <person name="Inagaki F."/>
            <person name="Takami H."/>
        </authorList>
    </citation>
    <scope>NUCLEOTIDE SEQUENCE</scope>
    <source>
        <strain evidence="6">Expedition CK06-06</strain>
    </source>
</reference>
<dbReference type="InterPro" id="IPR001365">
    <property type="entry name" value="A_deaminase_dom"/>
</dbReference>
<evidence type="ECO:0000259" key="5">
    <source>
        <dbReference type="Pfam" id="PF00962"/>
    </source>
</evidence>
<dbReference type="GO" id="GO:0046872">
    <property type="term" value="F:metal ion binding"/>
    <property type="evidence" value="ECO:0007669"/>
    <property type="project" value="UniProtKB-KW"/>
</dbReference>
<dbReference type="InterPro" id="IPR032466">
    <property type="entry name" value="Metal_Hydrolase"/>
</dbReference>
<evidence type="ECO:0000256" key="3">
    <source>
        <dbReference type="ARBA" id="ARBA00022801"/>
    </source>
</evidence>
<name>X0ZMS4_9ZZZZ</name>
<dbReference type="GO" id="GO:0016814">
    <property type="term" value="F:hydrolase activity, acting on carbon-nitrogen (but not peptide) bonds, in cyclic amidines"/>
    <property type="evidence" value="ECO:0007669"/>
    <property type="project" value="UniProtKB-ARBA"/>
</dbReference>
<feature type="non-terminal residue" evidence="6">
    <location>
        <position position="1"/>
    </location>
</feature>
<keyword evidence="3" id="KW-0378">Hydrolase</keyword>
<proteinExistence type="predicted"/>